<dbReference type="InterPro" id="IPR013783">
    <property type="entry name" value="Ig-like_fold"/>
</dbReference>
<dbReference type="Ensembl" id="ENSCSRT00000020025.1">
    <property type="protein sequence ID" value="ENSCSRP00000019153.1"/>
    <property type="gene ID" value="ENSCSRG00000014605.1"/>
</dbReference>
<organism evidence="4 5">
    <name type="scientific">Chelydra serpentina</name>
    <name type="common">Snapping turtle</name>
    <name type="synonym">Testudo serpentina</name>
    <dbReference type="NCBI Taxonomy" id="8475"/>
    <lineage>
        <taxon>Eukaryota</taxon>
        <taxon>Metazoa</taxon>
        <taxon>Chordata</taxon>
        <taxon>Craniata</taxon>
        <taxon>Vertebrata</taxon>
        <taxon>Euteleostomi</taxon>
        <taxon>Archelosauria</taxon>
        <taxon>Testudinata</taxon>
        <taxon>Testudines</taxon>
        <taxon>Cryptodira</taxon>
        <taxon>Durocryptodira</taxon>
        <taxon>Americhelydia</taxon>
        <taxon>Chelydroidea</taxon>
        <taxon>Chelydridae</taxon>
        <taxon>Chelydra</taxon>
    </lineage>
</organism>
<name>A0A8C3SSQ9_CHESE</name>
<evidence type="ECO:0000256" key="1">
    <source>
        <dbReference type="SAM" id="MobiDB-lite"/>
    </source>
</evidence>
<protein>
    <recommendedName>
        <fullName evidence="3">Immunoglobulin V-set domain-containing protein</fullName>
    </recommendedName>
</protein>
<reference evidence="4" key="1">
    <citation type="submission" date="2025-08" db="UniProtKB">
        <authorList>
            <consortium name="Ensembl"/>
        </authorList>
    </citation>
    <scope>IDENTIFICATION</scope>
</reference>
<dbReference type="SUPFAM" id="SSF48726">
    <property type="entry name" value="Immunoglobulin"/>
    <property type="match status" value="1"/>
</dbReference>
<evidence type="ECO:0000259" key="3">
    <source>
        <dbReference type="Pfam" id="PF07686"/>
    </source>
</evidence>
<dbReference type="InterPro" id="IPR013106">
    <property type="entry name" value="Ig_V-set"/>
</dbReference>
<dbReference type="Proteomes" id="UP000694403">
    <property type="component" value="Unplaced"/>
</dbReference>
<evidence type="ECO:0000256" key="2">
    <source>
        <dbReference type="SAM" id="SignalP"/>
    </source>
</evidence>
<reference evidence="4" key="2">
    <citation type="submission" date="2025-09" db="UniProtKB">
        <authorList>
            <consortium name="Ensembl"/>
        </authorList>
    </citation>
    <scope>IDENTIFICATION</scope>
</reference>
<dbReference type="Pfam" id="PF07686">
    <property type="entry name" value="V-set"/>
    <property type="match status" value="1"/>
</dbReference>
<sequence>HKYPLWLARLLWSLEGAGSADVGSQGGGSSEGGISWGRSEPTPLPEPGREPRSPGSHHRAGESKPTYGDGVSERFIANLERDTNTFSLTIGNVGPADAGTYFCAVWYANQYLFGEGTRLVLGGEPLGGGWGDPEPARSTPRTRRGVLERVLERLAPGCCRSWLRPGWACVQKRDREPI</sequence>
<feature type="region of interest" description="Disordered" evidence="1">
    <location>
        <begin position="18"/>
        <end position="70"/>
    </location>
</feature>
<dbReference type="InterPro" id="IPR036179">
    <property type="entry name" value="Ig-like_dom_sf"/>
</dbReference>
<feature type="chain" id="PRO_5034598781" description="Immunoglobulin V-set domain-containing protein" evidence="2">
    <location>
        <begin position="20"/>
        <end position="178"/>
    </location>
</feature>
<keyword evidence="2" id="KW-0732">Signal</keyword>
<evidence type="ECO:0000313" key="4">
    <source>
        <dbReference type="Ensembl" id="ENSCSRP00000019153.1"/>
    </source>
</evidence>
<keyword evidence="5" id="KW-1185">Reference proteome</keyword>
<proteinExistence type="predicted"/>
<evidence type="ECO:0000313" key="5">
    <source>
        <dbReference type="Proteomes" id="UP000694403"/>
    </source>
</evidence>
<feature type="signal peptide" evidence="2">
    <location>
        <begin position="1"/>
        <end position="19"/>
    </location>
</feature>
<accession>A0A8C3SSQ9</accession>
<dbReference type="AlphaFoldDB" id="A0A8C3SSQ9"/>
<feature type="domain" description="Immunoglobulin V-set" evidence="3">
    <location>
        <begin position="72"/>
        <end position="119"/>
    </location>
</feature>
<dbReference type="Gene3D" id="2.60.40.10">
    <property type="entry name" value="Immunoglobulins"/>
    <property type="match status" value="1"/>
</dbReference>
<dbReference type="CDD" id="cd00099">
    <property type="entry name" value="IgV"/>
    <property type="match status" value="1"/>
</dbReference>
<feature type="compositionally biased region" description="Gly residues" evidence="1">
    <location>
        <begin position="24"/>
        <end position="35"/>
    </location>
</feature>